<organism evidence="2 3">
    <name type="scientific">Solanum bulbocastanum</name>
    <name type="common">Wild potato</name>
    <dbReference type="NCBI Taxonomy" id="147425"/>
    <lineage>
        <taxon>Eukaryota</taxon>
        <taxon>Viridiplantae</taxon>
        <taxon>Streptophyta</taxon>
        <taxon>Embryophyta</taxon>
        <taxon>Tracheophyta</taxon>
        <taxon>Spermatophyta</taxon>
        <taxon>Magnoliopsida</taxon>
        <taxon>eudicotyledons</taxon>
        <taxon>Gunneridae</taxon>
        <taxon>Pentapetalae</taxon>
        <taxon>asterids</taxon>
        <taxon>lamiids</taxon>
        <taxon>Solanales</taxon>
        <taxon>Solanaceae</taxon>
        <taxon>Solanoideae</taxon>
        <taxon>Solaneae</taxon>
        <taxon>Solanum</taxon>
    </lineage>
</organism>
<dbReference type="EMBL" id="JBANQN010000007">
    <property type="protein sequence ID" value="KAK6784199.1"/>
    <property type="molecule type" value="Genomic_DNA"/>
</dbReference>
<name>A0AAN8TA88_SOLBU</name>
<keyword evidence="3" id="KW-1185">Reference proteome</keyword>
<reference evidence="2 3" key="1">
    <citation type="submission" date="2024-02" db="EMBL/GenBank/DDBJ databases">
        <title>de novo genome assembly of Solanum bulbocastanum strain 11H21.</title>
        <authorList>
            <person name="Hosaka A.J."/>
        </authorList>
    </citation>
    <scope>NUCLEOTIDE SEQUENCE [LARGE SCALE GENOMIC DNA]</scope>
    <source>
        <tissue evidence="2">Young leaves</tissue>
    </source>
</reference>
<evidence type="ECO:0000256" key="1">
    <source>
        <dbReference type="SAM" id="MobiDB-lite"/>
    </source>
</evidence>
<feature type="region of interest" description="Disordered" evidence="1">
    <location>
        <begin position="102"/>
        <end position="127"/>
    </location>
</feature>
<evidence type="ECO:0000313" key="2">
    <source>
        <dbReference type="EMBL" id="KAK6784199.1"/>
    </source>
</evidence>
<feature type="compositionally biased region" description="Basic and acidic residues" evidence="1">
    <location>
        <begin position="48"/>
        <end position="69"/>
    </location>
</feature>
<gene>
    <name evidence="2" type="ORF">RDI58_017653</name>
</gene>
<feature type="region of interest" description="Disordered" evidence="1">
    <location>
        <begin position="39"/>
        <end position="89"/>
    </location>
</feature>
<protein>
    <submittedName>
        <fullName evidence="2">Uncharacterized protein</fullName>
    </submittedName>
</protein>
<proteinExistence type="predicted"/>
<feature type="compositionally biased region" description="Polar residues" evidence="1">
    <location>
        <begin position="70"/>
        <end position="89"/>
    </location>
</feature>
<sequence length="127" mass="14061">MSQEHENLITKGIKEVQTQRNIQGDQDSISLQIQAAQHTNANVTAGASKEKQHDKGEKAIWQNNHDHNLSLRNNPHSSQNELGKGQVNMQADVNEAYGQTEKTASMGHNIEIKAPPPVKISSNLDIY</sequence>
<dbReference type="Proteomes" id="UP001371456">
    <property type="component" value="Unassembled WGS sequence"/>
</dbReference>
<accession>A0AAN8TA88</accession>
<dbReference type="AlphaFoldDB" id="A0AAN8TA88"/>
<evidence type="ECO:0000313" key="3">
    <source>
        <dbReference type="Proteomes" id="UP001371456"/>
    </source>
</evidence>
<comment type="caution">
    <text evidence="2">The sequence shown here is derived from an EMBL/GenBank/DDBJ whole genome shotgun (WGS) entry which is preliminary data.</text>
</comment>